<comment type="caution">
    <text evidence="2">The sequence shown here is derived from an EMBL/GenBank/DDBJ whole genome shotgun (WGS) entry which is preliminary data.</text>
</comment>
<keyword evidence="1" id="KW-0812">Transmembrane</keyword>
<dbReference type="RefSeq" id="WP_377599651.1">
    <property type="nucleotide sequence ID" value="NZ_JBHUME010000002.1"/>
</dbReference>
<proteinExistence type="predicted"/>
<accession>A0ABW5PAF5</accession>
<dbReference type="EMBL" id="JBHUME010000002">
    <property type="protein sequence ID" value="MFD2611227.1"/>
    <property type="molecule type" value="Genomic_DNA"/>
</dbReference>
<keyword evidence="3" id="KW-1185">Reference proteome</keyword>
<evidence type="ECO:0000256" key="1">
    <source>
        <dbReference type="SAM" id="Phobius"/>
    </source>
</evidence>
<protein>
    <submittedName>
        <fullName evidence="2">Uncharacterized protein</fullName>
    </submittedName>
</protein>
<reference evidence="3" key="1">
    <citation type="journal article" date="2019" name="Int. J. Syst. Evol. Microbiol.">
        <title>The Global Catalogue of Microorganisms (GCM) 10K type strain sequencing project: providing services to taxonomists for standard genome sequencing and annotation.</title>
        <authorList>
            <consortium name="The Broad Institute Genomics Platform"/>
            <consortium name="The Broad Institute Genome Sequencing Center for Infectious Disease"/>
            <person name="Wu L."/>
            <person name="Ma J."/>
        </authorList>
    </citation>
    <scope>NUCLEOTIDE SEQUENCE [LARGE SCALE GENOMIC DNA]</scope>
    <source>
        <strain evidence="3">KCTC 3950</strain>
    </source>
</reference>
<feature type="transmembrane region" description="Helical" evidence="1">
    <location>
        <begin position="6"/>
        <end position="24"/>
    </location>
</feature>
<organism evidence="2 3">
    <name type="scientific">Paenibacillus gansuensis</name>
    <dbReference type="NCBI Taxonomy" id="306542"/>
    <lineage>
        <taxon>Bacteria</taxon>
        <taxon>Bacillati</taxon>
        <taxon>Bacillota</taxon>
        <taxon>Bacilli</taxon>
        <taxon>Bacillales</taxon>
        <taxon>Paenibacillaceae</taxon>
        <taxon>Paenibacillus</taxon>
    </lineage>
</organism>
<gene>
    <name evidence="2" type="ORF">ACFSUF_02190</name>
</gene>
<keyword evidence="1" id="KW-1133">Transmembrane helix</keyword>
<evidence type="ECO:0000313" key="3">
    <source>
        <dbReference type="Proteomes" id="UP001597541"/>
    </source>
</evidence>
<evidence type="ECO:0000313" key="2">
    <source>
        <dbReference type="EMBL" id="MFD2611227.1"/>
    </source>
</evidence>
<dbReference type="Proteomes" id="UP001597541">
    <property type="component" value="Unassembled WGS sequence"/>
</dbReference>
<name>A0ABW5PAF5_9BACL</name>
<keyword evidence="1" id="KW-0472">Membrane</keyword>
<sequence length="120" mass="13765">MTGELAWGLLAAVLAAGFFLRMKLRNYGELGRARKGLRLLTQRQLTGISDAADLPMWDHHQAVLKKHPSEYNQLNMEIQFELAYLAFLEQHVPEDSRIEVLKATAGYRKDTIWGFKVNHK</sequence>